<dbReference type="RefSeq" id="WP_188963864.1">
    <property type="nucleotide sequence ID" value="NZ_BMOE01000010.1"/>
</dbReference>
<dbReference type="Pfam" id="PF12802">
    <property type="entry name" value="MarR_2"/>
    <property type="match status" value="1"/>
</dbReference>
<protein>
    <recommendedName>
        <fullName evidence="2">HTH marR-type domain-containing protein</fullName>
    </recommendedName>
</protein>
<dbReference type="PROSITE" id="PS50995">
    <property type="entry name" value="HTH_MARR_2"/>
    <property type="match status" value="1"/>
</dbReference>
<comment type="caution">
    <text evidence="3">The sequence shown here is derived from an EMBL/GenBank/DDBJ whole genome shotgun (WGS) entry which is preliminary data.</text>
</comment>
<dbReference type="InterPro" id="IPR000835">
    <property type="entry name" value="HTH_MarR-typ"/>
</dbReference>
<dbReference type="Proteomes" id="UP000635726">
    <property type="component" value="Unassembled WGS sequence"/>
</dbReference>
<evidence type="ECO:0000313" key="4">
    <source>
        <dbReference type="Proteomes" id="UP000635726"/>
    </source>
</evidence>
<dbReference type="SMART" id="SM00347">
    <property type="entry name" value="HTH_MARR"/>
    <property type="match status" value="1"/>
</dbReference>
<dbReference type="GO" id="GO:0003700">
    <property type="term" value="F:DNA-binding transcription factor activity"/>
    <property type="evidence" value="ECO:0007669"/>
    <property type="project" value="InterPro"/>
</dbReference>
<keyword evidence="4" id="KW-1185">Reference proteome</keyword>
<dbReference type="InterPro" id="IPR039422">
    <property type="entry name" value="MarR/SlyA-like"/>
</dbReference>
<name>A0A917PJN3_9DEIO</name>
<dbReference type="GO" id="GO:0006950">
    <property type="term" value="P:response to stress"/>
    <property type="evidence" value="ECO:0007669"/>
    <property type="project" value="TreeGrafter"/>
</dbReference>
<gene>
    <name evidence="3" type="ORF">GCM10008939_27430</name>
</gene>
<dbReference type="PANTHER" id="PTHR33164">
    <property type="entry name" value="TRANSCRIPTIONAL REGULATOR, MARR FAMILY"/>
    <property type="match status" value="1"/>
</dbReference>
<evidence type="ECO:0000256" key="1">
    <source>
        <dbReference type="SAM" id="MobiDB-lite"/>
    </source>
</evidence>
<dbReference type="InterPro" id="IPR036390">
    <property type="entry name" value="WH_DNA-bd_sf"/>
</dbReference>
<dbReference type="AlphaFoldDB" id="A0A917PJN3"/>
<dbReference type="Gene3D" id="1.10.10.10">
    <property type="entry name" value="Winged helix-like DNA-binding domain superfamily/Winged helix DNA-binding domain"/>
    <property type="match status" value="1"/>
</dbReference>
<feature type="region of interest" description="Disordered" evidence="1">
    <location>
        <begin position="1"/>
        <end position="20"/>
    </location>
</feature>
<dbReference type="SUPFAM" id="SSF46785">
    <property type="entry name" value="Winged helix' DNA-binding domain"/>
    <property type="match status" value="1"/>
</dbReference>
<dbReference type="PANTHER" id="PTHR33164:SF43">
    <property type="entry name" value="HTH-TYPE TRANSCRIPTIONAL REPRESSOR YETL"/>
    <property type="match status" value="1"/>
</dbReference>
<evidence type="ECO:0000313" key="3">
    <source>
        <dbReference type="EMBL" id="GGJ82049.1"/>
    </source>
</evidence>
<evidence type="ECO:0000259" key="2">
    <source>
        <dbReference type="PROSITE" id="PS50995"/>
    </source>
</evidence>
<organism evidence="3 4">
    <name type="scientific">Deinococcus aquiradiocola</name>
    <dbReference type="NCBI Taxonomy" id="393059"/>
    <lineage>
        <taxon>Bacteria</taxon>
        <taxon>Thermotogati</taxon>
        <taxon>Deinococcota</taxon>
        <taxon>Deinococci</taxon>
        <taxon>Deinococcales</taxon>
        <taxon>Deinococcaceae</taxon>
        <taxon>Deinococcus</taxon>
    </lineage>
</organism>
<proteinExistence type="predicted"/>
<dbReference type="EMBL" id="BMOE01000010">
    <property type="protein sequence ID" value="GGJ82049.1"/>
    <property type="molecule type" value="Genomic_DNA"/>
</dbReference>
<dbReference type="InterPro" id="IPR036388">
    <property type="entry name" value="WH-like_DNA-bd_sf"/>
</dbReference>
<sequence>MTTHTPSPAQSTAPAPAQPTAITSPEHRAFLAVQKLAADLTVASSALLKSAGLSGPQYNVLRILRGAGEGRTCGEISAELINRDPDVTRLLDRLEAAGLVTRTRERRDRRVVTSRISEAGLDLLARLDGPNLDVHRQQFAHLPPQRLALLLELLEEATHPEAAVSPDVPEVAAP</sequence>
<accession>A0A917PJN3</accession>
<reference evidence="3" key="1">
    <citation type="journal article" date="2014" name="Int. J. Syst. Evol. Microbiol.">
        <title>Complete genome sequence of Corynebacterium casei LMG S-19264T (=DSM 44701T), isolated from a smear-ripened cheese.</title>
        <authorList>
            <consortium name="US DOE Joint Genome Institute (JGI-PGF)"/>
            <person name="Walter F."/>
            <person name="Albersmeier A."/>
            <person name="Kalinowski J."/>
            <person name="Ruckert C."/>
        </authorList>
    </citation>
    <scope>NUCLEOTIDE SEQUENCE</scope>
    <source>
        <strain evidence="3">JCM 14371</strain>
    </source>
</reference>
<reference evidence="3" key="2">
    <citation type="submission" date="2020-09" db="EMBL/GenBank/DDBJ databases">
        <authorList>
            <person name="Sun Q."/>
            <person name="Ohkuma M."/>
        </authorList>
    </citation>
    <scope>NUCLEOTIDE SEQUENCE</scope>
    <source>
        <strain evidence="3">JCM 14371</strain>
    </source>
</reference>
<feature type="domain" description="HTH marR-type" evidence="2">
    <location>
        <begin position="26"/>
        <end position="159"/>
    </location>
</feature>